<sequence length="77" mass="9204">ERVFLHSRLLGNHHCSRLGQLQPFEQRENADEITRGFREEEEYRGCGKRMKLLRNSFHIGIKVIIPVFFINRYFVIG</sequence>
<feature type="transmembrane region" description="Helical" evidence="1">
    <location>
        <begin position="57"/>
        <end position="76"/>
    </location>
</feature>
<reference evidence="2" key="1">
    <citation type="submission" date="2023-10" db="EMBL/GenBank/DDBJ databases">
        <title>Genome assembly of Pristionchus species.</title>
        <authorList>
            <person name="Yoshida K."/>
            <person name="Sommer R.J."/>
        </authorList>
    </citation>
    <scope>NUCLEOTIDE SEQUENCE</scope>
    <source>
        <strain evidence="2">RS0144</strain>
    </source>
</reference>
<accession>A0AAV5T2S5</accession>
<protein>
    <submittedName>
        <fullName evidence="2">Uncharacterized protein</fullName>
    </submittedName>
</protein>
<gene>
    <name evidence="2" type="ORF">PENTCL1PPCAC_11955</name>
</gene>
<evidence type="ECO:0000256" key="1">
    <source>
        <dbReference type="SAM" id="Phobius"/>
    </source>
</evidence>
<organism evidence="2 3">
    <name type="scientific">Pristionchus entomophagus</name>
    <dbReference type="NCBI Taxonomy" id="358040"/>
    <lineage>
        <taxon>Eukaryota</taxon>
        <taxon>Metazoa</taxon>
        <taxon>Ecdysozoa</taxon>
        <taxon>Nematoda</taxon>
        <taxon>Chromadorea</taxon>
        <taxon>Rhabditida</taxon>
        <taxon>Rhabditina</taxon>
        <taxon>Diplogasteromorpha</taxon>
        <taxon>Diplogasteroidea</taxon>
        <taxon>Neodiplogasteridae</taxon>
        <taxon>Pristionchus</taxon>
    </lineage>
</organism>
<name>A0AAV5T2S5_9BILA</name>
<evidence type="ECO:0000313" key="2">
    <source>
        <dbReference type="EMBL" id="GMS89780.1"/>
    </source>
</evidence>
<dbReference type="AlphaFoldDB" id="A0AAV5T2S5"/>
<evidence type="ECO:0000313" key="3">
    <source>
        <dbReference type="Proteomes" id="UP001432027"/>
    </source>
</evidence>
<dbReference type="EMBL" id="BTSX01000003">
    <property type="protein sequence ID" value="GMS89780.1"/>
    <property type="molecule type" value="Genomic_DNA"/>
</dbReference>
<keyword evidence="1" id="KW-0472">Membrane</keyword>
<proteinExistence type="predicted"/>
<keyword evidence="3" id="KW-1185">Reference proteome</keyword>
<dbReference type="Proteomes" id="UP001432027">
    <property type="component" value="Unassembled WGS sequence"/>
</dbReference>
<comment type="caution">
    <text evidence="2">The sequence shown here is derived from an EMBL/GenBank/DDBJ whole genome shotgun (WGS) entry which is preliminary data.</text>
</comment>
<feature type="non-terminal residue" evidence="2">
    <location>
        <position position="1"/>
    </location>
</feature>
<keyword evidence="1" id="KW-1133">Transmembrane helix</keyword>
<keyword evidence="1" id="KW-0812">Transmembrane</keyword>